<proteinExistence type="inferred from homology"/>
<accession>A0A2H6KC77</accession>
<dbReference type="GeneID" id="39874368"/>
<name>A0A2H6KC77_9APIC</name>
<dbReference type="GO" id="GO:0005846">
    <property type="term" value="C:nuclear cap binding complex"/>
    <property type="evidence" value="ECO:0007669"/>
    <property type="project" value="InterPro"/>
</dbReference>
<dbReference type="OrthoDB" id="201398at2759"/>
<evidence type="ECO:0000256" key="3">
    <source>
        <dbReference type="ARBA" id="ARBA00022664"/>
    </source>
</evidence>
<dbReference type="InterPro" id="IPR012677">
    <property type="entry name" value="Nucleotide-bd_a/b_plait_sf"/>
</dbReference>
<feature type="domain" description="RRM" evidence="8">
    <location>
        <begin position="34"/>
        <end position="112"/>
    </location>
</feature>
<dbReference type="PROSITE" id="PS50102">
    <property type="entry name" value="RRM"/>
    <property type="match status" value="1"/>
</dbReference>
<protein>
    <recommendedName>
        <fullName evidence="7">Nuclear cap-binding protein subunit 2</fullName>
    </recommendedName>
    <alternativeName>
        <fullName evidence="7">20 kDa nuclear cap-binding protein</fullName>
    </alternativeName>
</protein>
<comment type="similarity">
    <text evidence="2 7">Belongs to the RRM NCBP2 family.</text>
</comment>
<gene>
    <name evidence="9" type="ORF">BOVATA_020910</name>
</gene>
<evidence type="ECO:0000256" key="2">
    <source>
        <dbReference type="ARBA" id="ARBA00010725"/>
    </source>
</evidence>
<dbReference type="PANTHER" id="PTHR18847:SF0">
    <property type="entry name" value="NUCLEAR CAP-BINDING PROTEIN SUBUNIT 2"/>
    <property type="match status" value="1"/>
</dbReference>
<reference evidence="9 10" key="1">
    <citation type="journal article" date="2017" name="BMC Genomics">
        <title>Whole-genome assembly of Babesia ovata and comparative genomics between closely related pathogens.</title>
        <authorList>
            <person name="Yamagishi J."/>
            <person name="Asada M."/>
            <person name="Hakimi H."/>
            <person name="Tanaka T.Q."/>
            <person name="Sugimoto C."/>
            <person name="Kawazu S."/>
        </authorList>
    </citation>
    <scope>NUCLEOTIDE SEQUENCE [LARGE SCALE GENOMIC DNA]</scope>
    <source>
        <strain evidence="9 10">Miyake</strain>
    </source>
</reference>
<evidence type="ECO:0000256" key="6">
    <source>
        <dbReference type="PROSITE-ProRule" id="PRU00176"/>
    </source>
</evidence>
<keyword evidence="3 7" id="KW-0507">mRNA processing</keyword>
<evidence type="ECO:0000256" key="4">
    <source>
        <dbReference type="ARBA" id="ARBA00023187"/>
    </source>
</evidence>
<evidence type="ECO:0000313" key="9">
    <source>
        <dbReference type="EMBL" id="GBE60598.1"/>
    </source>
</evidence>
<dbReference type="InterPro" id="IPR027157">
    <property type="entry name" value="NCBP2"/>
</dbReference>
<dbReference type="PANTHER" id="PTHR18847">
    <property type="entry name" value="20 KD NUCLEAR CAP BINDING PROTEIN"/>
    <property type="match status" value="1"/>
</dbReference>
<dbReference type="RefSeq" id="XP_028866841.1">
    <property type="nucleotide sequence ID" value="XM_029011008.1"/>
</dbReference>
<organism evidence="9 10">
    <name type="scientific">Babesia ovata</name>
    <dbReference type="NCBI Taxonomy" id="189622"/>
    <lineage>
        <taxon>Eukaryota</taxon>
        <taxon>Sar</taxon>
        <taxon>Alveolata</taxon>
        <taxon>Apicomplexa</taxon>
        <taxon>Aconoidasida</taxon>
        <taxon>Piroplasmida</taxon>
        <taxon>Babesiidae</taxon>
        <taxon>Babesia</taxon>
    </lineage>
</organism>
<dbReference type="Pfam" id="PF00076">
    <property type="entry name" value="RRM_1"/>
    <property type="match status" value="1"/>
</dbReference>
<dbReference type="Proteomes" id="UP000236319">
    <property type="component" value="Unassembled WGS sequence"/>
</dbReference>
<dbReference type="VEuPathDB" id="PiroplasmaDB:BOVATA_020910"/>
<dbReference type="SUPFAM" id="SSF54928">
    <property type="entry name" value="RNA-binding domain, RBD"/>
    <property type="match status" value="1"/>
</dbReference>
<evidence type="ECO:0000256" key="1">
    <source>
        <dbReference type="ARBA" id="ARBA00004123"/>
    </source>
</evidence>
<dbReference type="GO" id="GO:0045292">
    <property type="term" value="P:mRNA cis splicing, via spliceosome"/>
    <property type="evidence" value="ECO:0007669"/>
    <property type="project" value="InterPro"/>
</dbReference>
<dbReference type="Gene3D" id="3.30.70.330">
    <property type="match status" value="1"/>
</dbReference>
<keyword evidence="10" id="KW-1185">Reference proteome</keyword>
<comment type="caution">
    <text evidence="9">The sequence shown here is derived from an EMBL/GenBank/DDBJ whole genome shotgun (WGS) entry which is preliminary data.</text>
</comment>
<dbReference type="AlphaFoldDB" id="A0A2H6KC77"/>
<dbReference type="SMART" id="SM00360">
    <property type="entry name" value="RRM"/>
    <property type="match status" value="1"/>
</dbReference>
<dbReference type="GO" id="GO:0005634">
    <property type="term" value="C:nucleus"/>
    <property type="evidence" value="ECO:0007669"/>
    <property type="project" value="UniProtKB-SubCell"/>
</dbReference>
<dbReference type="EMBL" id="BDSA01000002">
    <property type="protein sequence ID" value="GBE60598.1"/>
    <property type="molecule type" value="Genomic_DNA"/>
</dbReference>
<comment type="subcellular location">
    <subcellularLocation>
        <location evidence="1 7">Nucleus</location>
    </subcellularLocation>
</comment>
<dbReference type="GO" id="GO:0000339">
    <property type="term" value="F:RNA cap binding"/>
    <property type="evidence" value="ECO:0007669"/>
    <property type="project" value="InterPro"/>
</dbReference>
<keyword evidence="5 7" id="KW-0539">Nucleus</keyword>
<evidence type="ECO:0000259" key="8">
    <source>
        <dbReference type="PROSITE" id="PS50102"/>
    </source>
</evidence>
<evidence type="ECO:0000313" key="10">
    <source>
        <dbReference type="Proteomes" id="UP000236319"/>
    </source>
</evidence>
<sequence length="188" mass="21151">MAKLYHSISRERKYWDKKLCASPEEWNSRIQRSTTVYVGNLAFTTPEERIHEIFSHAGRINRIVLGLNSIEKNPCGFAFVVYDTVAAAKRSIGLFKGSIIDGRIIRVDADTGDNIDTDRKLARGINGYQWRDVFRKEFDTNRGGQGLGIEASARAFQDFVVPTPPTSALGARNMDSINATDPRKKRTL</sequence>
<keyword evidence="4 7" id="KW-0508">mRNA splicing</keyword>
<evidence type="ECO:0000256" key="7">
    <source>
        <dbReference type="RuleBase" id="RU364036"/>
    </source>
</evidence>
<dbReference type="InterPro" id="IPR000504">
    <property type="entry name" value="RRM_dom"/>
</dbReference>
<evidence type="ECO:0000256" key="5">
    <source>
        <dbReference type="ARBA" id="ARBA00023242"/>
    </source>
</evidence>
<dbReference type="InterPro" id="IPR035979">
    <property type="entry name" value="RBD_domain_sf"/>
</dbReference>
<keyword evidence="6 7" id="KW-0694">RNA-binding</keyword>